<dbReference type="Gene3D" id="1.10.3710.10">
    <property type="entry name" value="DNA polymerase III clamp loader subunits, C-terminal domain"/>
    <property type="match status" value="1"/>
</dbReference>
<dbReference type="GO" id="GO:0000731">
    <property type="term" value="P:DNA synthesis involved in DNA repair"/>
    <property type="evidence" value="ECO:0007669"/>
    <property type="project" value="TreeGrafter"/>
</dbReference>
<organism evidence="7 8">
    <name type="scientific">Diacronema lutheri</name>
    <name type="common">Unicellular marine alga</name>
    <name type="synonym">Monochrysis lutheri</name>
    <dbReference type="NCBI Taxonomy" id="2081491"/>
    <lineage>
        <taxon>Eukaryota</taxon>
        <taxon>Haptista</taxon>
        <taxon>Haptophyta</taxon>
        <taxon>Pavlovophyceae</taxon>
        <taxon>Pavlovales</taxon>
        <taxon>Pavlovaceae</taxon>
        <taxon>Diacronema</taxon>
    </lineage>
</organism>
<dbReference type="GO" id="GO:0003677">
    <property type="term" value="F:DNA binding"/>
    <property type="evidence" value="ECO:0007669"/>
    <property type="project" value="InterPro"/>
</dbReference>
<dbReference type="AlphaFoldDB" id="A0A8J5XMS0"/>
<keyword evidence="3" id="KW-0547">Nucleotide-binding</keyword>
<dbReference type="CDD" id="cd00009">
    <property type="entry name" value="AAA"/>
    <property type="match status" value="1"/>
</dbReference>
<proteinExistence type="inferred from homology"/>
<dbReference type="FunFam" id="3.40.50.300:FF:000137">
    <property type="entry name" value="Replication-associated recombination protein A"/>
    <property type="match status" value="1"/>
</dbReference>
<dbReference type="GO" id="GO:0005634">
    <property type="term" value="C:nucleus"/>
    <property type="evidence" value="ECO:0007669"/>
    <property type="project" value="TreeGrafter"/>
</dbReference>
<dbReference type="InterPro" id="IPR003593">
    <property type="entry name" value="AAA+_ATPase"/>
</dbReference>
<dbReference type="Gene3D" id="1.20.272.10">
    <property type="match status" value="1"/>
</dbReference>
<dbReference type="GO" id="GO:0006261">
    <property type="term" value="P:DNA-templated DNA replication"/>
    <property type="evidence" value="ECO:0007669"/>
    <property type="project" value="TreeGrafter"/>
</dbReference>
<dbReference type="EMBL" id="JAGTXO010000008">
    <property type="protein sequence ID" value="KAG8466334.1"/>
    <property type="molecule type" value="Genomic_DNA"/>
</dbReference>
<dbReference type="Pfam" id="PF16193">
    <property type="entry name" value="AAA_assoc_2"/>
    <property type="match status" value="1"/>
</dbReference>
<dbReference type="InterPro" id="IPR021886">
    <property type="entry name" value="MgsA_C"/>
</dbReference>
<dbReference type="SMART" id="SM00382">
    <property type="entry name" value="AAA"/>
    <property type="match status" value="1"/>
</dbReference>
<feature type="domain" description="AAA+ ATPase" evidence="6">
    <location>
        <begin position="159"/>
        <end position="276"/>
    </location>
</feature>
<dbReference type="InterPro" id="IPR008824">
    <property type="entry name" value="RuvB-like_N"/>
</dbReference>
<dbReference type="OMA" id="RIILSQC"/>
<evidence type="ECO:0000256" key="5">
    <source>
        <dbReference type="SAM" id="MobiDB-lite"/>
    </source>
</evidence>
<feature type="region of interest" description="Disordered" evidence="5">
    <location>
        <begin position="578"/>
        <end position="621"/>
    </location>
</feature>
<evidence type="ECO:0000256" key="3">
    <source>
        <dbReference type="ARBA" id="ARBA00022741"/>
    </source>
</evidence>
<evidence type="ECO:0000256" key="1">
    <source>
        <dbReference type="ARBA" id="ARBA00008959"/>
    </source>
</evidence>
<dbReference type="Pfam" id="PF05496">
    <property type="entry name" value="RuvB_N"/>
    <property type="match status" value="1"/>
</dbReference>
<dbReference type="Gene3D" id="3.40.50.300">
    <property type="entry name" value="P-loop containing nucleotide triphosphate hydrolases"/>
    <property type="match status" value="1"/>
</dbReference>
<gene>
    <name evidence="7" type="ORF">KFE25_002090</name>
</gene>
<dbReference type="Pfam" id="PF12002">
    <property type="entry name" value="MgsA_C"/>
    <property type="match status" value="1"/>
</dbReference>
<dbReference type="PANTHER" id="PTHR13779">
    <property type="entry name" value="WERNER HELICASE-INTERACTING PROTEIN 1 FAMILY MEMBER"/>
    <property type="match status" value="1"/>
</dbReference>
<evidence type="ECO:0000313" key="8">
    <source>
        <dbReference type="Proteomes" id="UP000751190"/>
    </source>
</evidence>
<dbReference type="InterPro" id="IPR032423">
    <property type="entry name" value="AAA_assoc_2"/>
</dbReference>
<dbReference type="GO" id="GO:0017116">
    <property type="term" value="F:single-stranded DNA helicase activity"/>
    <property type="evidence" value="ECO:0007669"/>
    <property type="project" value="TreeGrafter"/>
</dbReference>
<dbReference type="OrthoDB" id="10265467at2759"/>
<dbReference type="PANTHER" id="PTHR13779:SF7">
    <property type="entry name" value="ATPASE WRNIP1"/>
    <property type="match status" value="1"/>
</dbReference>
<evidence type="ECO:0000256" key="4">
    <source>
        <dbReference type="ARBA" id="ARBA00022840"/>
    </source>
</evidence>
<sequence>MLTAQLRGVIGDEPSDETVAQLLTAAENDVQRAINLHYESPPVPVFAVLPAPRVALAQPSAGKKRPLSEAPSVAQREAGKKQPFSNAPSVTAPFERAVAQNTPPQPASDAPFARRAGAADAQRPSMPLAERMRPRNLDELVGQREALNELVLKAIEADELPSLLLWGPPGCGKTSFAHVLSCRTRCAFRAISAAKANVEAVRSEIARAASALKLCHQRTILFVDEIHRFSKTQQDALLADVEKGIVTLIGATTENPSFSVNNAILSRCRLLVFAKLATDALVATLRRALDTDTAIAGVDAEDETLRALALAADGDARVALNALELAAAGASATDGGEADARKVPDDAGTPLGAASVQPLRARMIRRADVQRAMQARALYDRDGDGHYDLISAMHKSLRGGDVDASLYYIARMLSAGEEPRYVTRRLIRFAAEDVGLADERALPQAIAADQAVAAIGMPEAGVAIAQAATFLACAAKSCAVYRAWNGAMLAAQREPHHAVPLHIRNAPTRLMRDLDYSRGYVYNPANGYSRGCAQGFLPAEMAGRRFFDPRDFEDAEPPCPLPLRHRAAAAMAVEEGVAPKGVAPHGRGDGAFARQADGPVLGELATPQQPPRLDHSDCQAD</sequence>
<protein>
    <recommendedName>
        <fullName evidence="6">AAA+ ATPase domain-containing protein</fullName>
    </recommendedName>
</protein>
<dbReference type="FunFam" id="1.20.272.10:FF:000001">
    <property type="entry name" value="Putative AAA family ATPase"/>
    <property type="match status" value="1"/>
</dbReference>
<feature type="region of interest" description="Disordered" evidence="5">
    <location>
        <begin position="58"/>
        <end position="134"/>
    </location>
</feature>
<dbReference type="Proteomes" id="UP000751190">
    <property type="component" value="Unassembled WGS sequence"/>
</dbReference>
<dbReference type="InterPro" id="IPR027417">
    <property type="entry name" value="P-loop_NTPase"/>
</dbReference>
<feature type="compositionally biased region" description="Low complexity" evidence="5">
    <location>
        <begin position="107"/>
        <end position="121"/>
    </location>
</feature>
<dbReference type="SUPFAM" id="SSF52540">
    <property type="entry name" value="P-loop containing nucleoside triphosphate hydrolases"/>
    <property type="match status" value="1"/>
</dbReference>
<evidence type="ECO:0000256" key="2">
    <source>
        <dbReference type="ARBA" id="ARBA00022705"/>
    </source>
</evidence>
<dbReference type="Pfam" id="PF14555">
    <property type="entry name" value="UBA_4"/>
    <property type="match status" value="1"/>
</dbReference>
<evidence type="ECO:0000259" key="6">
    <source>
        <dbReference type="SMART" id="SM00382"/>
    </source>
</evidence>
<keyword evidence="4" id="KW-0067">ATP-binding</keyword>
<comment type="caution">
    <text evidence="7">The sequence shown here is derived from an EMBL/GenBank/DDBJ whole genome shotgun (WGS) entry which is preliminary data.</text>
</comment>
<dbReference type="GO" id="GO:0005524">
    <property type="term" value="F:ATP binding"/>
    <property type="evidence" value="ECO:0007669"/>
    <property type="project" value="UniProtKB-KW"/>
</dbReference>
<keyword evidence="8" id="KW-1185">Reference proteome</keyword>
<dbReference type="SUPFAM" id="SSF48019">
    <property type="entry name" value="post-AAA+ oligomerization domain-like"/>
    <property type="match status" value="1"/>
</dbReference>
<name>A0A8J5XMS0_DIALT</name>
<keyword evidence="2" id="KW-0235">DNA replication</keyword>
<dbReference type="GO" id="GO:0008047">
    <property type="term" value="F:enzyme activator activity"/>
    <property type="evidence" value="ECO:0007669"/>
    <property type="project" value="TreeGrafter"/>
</dbReference>
<dbReference type="GO" id="GO:0006310">
    <property type="term" value="P:DNA recombination"/>
    <property type="evidence" value="ECO:0007669"/>
    <property type="project" value="InterPro"/>
</dbReference>
<accession>A0A8J5XMS0</accession>
<reference evidence="7" key="1">
    <citation type="submission" date="2021-05" db="EMBL/GenBank/DDBJ databases">
        <title>The genome of the haptophyte Pavlova lutheri (Diacronema luteri, Pavlovales) - a model for lipid biosynthesis in eukaryotic algae.</title>
        <authorList>
            <person name="Hulatt C.J."/>
            <person name="Posewitz M.C."/>
        </authorList>
    </citation>
    <scope>NUCLEOTIDE SEQUENCE</scope>
    <source>
        <strain evidence="7">NIVA-4/92</strain>
    </source>
</reference>
<dbReference type="InterPro" id="IPR051314">
    <property type="entry name" value="AAA_ATPase_RarA/MGS1/WRNIP1"/>
</dbReference>
<dbReference type="GO" id="GO:0009378">
    <property type="term" value="F:four-way junction helicase activity"/>
    <property type="evidence" value="ECO:0007669"/>
    <property type="project" value="InterPro"/>
</dbReference>
<dbReference type="Gene3D" id="1.10.8.60">
    <property type="match status" value="1"/>
</dbReference>
<comment type="similarity">
    <text evidence="1">Belongs to the AAA ATPase family. RarA/MGS1/WRNIP1 subfamily.</text>
</comment>
<evidence type="ECO:0000313" key="7">
    <source>
        <dbReference type="EMBL" id="KAG8466334.1"/>
    </source>
</evidence>
<feature type="compositionally biased region" description="Basic and acidic residues" evidence="5">
    <location>
        <begin position="612"/>
        <end position="621"/>
    </location>
</feature>
<dbReference type="InterPro" id="IPR008921">
    <property type="entry name" value="DNA_pol3_clamp-load_cplx_C"/>
</dbReference>